<dbReference type="SUPFAM" id="SSF56176">
    <property type="entry name" value="FAD-binding/transporter-associated domain-like"/>
    <property type="match status" value="1"/>
</dbReference>
<dbReference type="InterPro" id="IPR016166">
    <property type="entry name" value="FAD-bd_PCMH"/>
</dbReference>
<evidence type="ECO:0000259" key="6">
    <source>
        <dbReference type="PROSITE" id="PS51387"/>
    </source>
</evidence>
<dbReference type="InterPro" id="IPR016169">
    <property type="entry name" value="FAD-bd_PCMH_sub2"/>
</dbReference>
<feature type="domain" description="FAD-binding PCMH-type" evidence="6">
    <location>
        <begin position="126"/>
        <end position="302"/>
    </location>
</feature>
<evidence type="ECO:0000256" key="1">
    <source>
        <dbReference type="ARBA" id="ARBA00001974"/>
    </source>
</evidence>
<evidence type="ECO:0000256" key="2">
    <source>
        <dbReference type="ARBA" id="ARBA00005466"/>
    </source>
</evidence>
<comment type="similarity">
    <text evidence="2">Belongs to the oxygen-dependent FAD-linked oxidoreductase family.</text>
</comment>
<accession>A0ABR1IQ38</accession>
<keyword evidence="5" id="KW-0560">Oxidoreductase</keyword>
<keyword evidence="8" id="KW-1185">Reference proteome</keyword>
<dbReference type="Gene3D" id="3.30.465.10">
    <property type="match status" value="1"/>
</dbReference>
<name>A0ABR1IQ38_9AGAR</name>
<evidence type="ECO:0000313" key="7">
    <source>
        <dbReference type="EMBL" id="KAK7436364.1"/>
    </source>
</evidence>
<dbReference type="Proteomes" id="UP001498398">
    <property type="component" value="Unassembled WGS sequence"/>
</dbReference>
<dbReference type="InterPro" id="IPR006094">
    <property type="entry name" value="Oxid_FAD_bind_N"/>
</dbReference>
<keyword evidence="4" id="KW-0274">FAD</keyword>
<dbReference type="PROSITE" id="PS51387">
    <property type="entry name" value="FAD_PCMH"/>
    <property type="match status" value="1"/>
</dbReference>
<dbReference type="InterPro" id="IPR050416">
    <property type="entry name" value="FAD-linked_Oxidoreductase"/>
</dbReference>
<evidence type="ECO:0000256" key="3">
    <source>
        <dbReference type="ARBA" id="ARBA00022630"/>
    </source>
</evidence>
<dbReference type="PANTHER" id="PTHR42973:SF39">
    <property type="entry name" value="FAD-BINDING PCMH-TYPE DOMAIN-CONTAINING PROTEIN"/>
    <property type="match status" value="1"/>
</dbReference>
<organism evidence="7 8">
    <name type="scientific">Marasmiellus scandens</name>
    <dbReference type="NCBI Taxonomy" id="2682957"/>
    <lineage>
        <taxon>Eukaryota</taxon>
        <taxon>Fungi</taxon>
        <taxon>Dikarya</taxon>
        <taxon>Basidiomycota</taxon>
        <taxon>Agaricomycotina</taxon>
        <taxon>Agaricomycetes</taxon>
        <taxon>Agaricomycetidae</taxon>
        <taxon>Agaricales</taxon>
        <taxon>Marasmiineae</taxon>
        <taxon>Omphalotaceae</taxon>
        <taxon>Marasmiellus</taxon>
    </lineage>
</organism>
<evidence type="ECO:0000313" key="8">
    <source>
        <dbReference type="Proteomes" id="UP001498398"/>
    </source>
</evidence>
<evidence type="ECO:0000256" key="4">
    <source>
        <dbReference type="ARBA" id="ARBA00022827"/>
    </source>
</evidence>
<keyword evidence="3" id="KW-0285">Flavoprotein</keyword>
<comment type="caution">
    <text evidence="7">The sequence shown here is derived from an EMBL/GenBank/DDBJ whole genome shotgun (WGS) entry which is preliminary data.</text>
</comment>
<evidence type="ECO:0000256" key="5">
    <source>
        <dbReference type="ARBA" id="ARBA00023002"/>
    </source>
</evidence>
<dbReference type="Pfam" id="PF01565">
    <property type="entry name" value="FAD_binding_4"/>
    <property type="match status" value="1"/>
</dbReference>
<comment type="cofactor">
    <cofactor evidence="1">
        <name>FAD</name>
        <dbReference type="ChEBI" id="CHEBI:57692"/>
    </cofactor>
</comment>
<proteinExistence type="inferred from homology"/>
<dbReference type="EMBL" id="JBANRG010000095">
    <property type="protein sequence ID" value="KAK7436364.1"/>
    <property type="molecule type" value="Genomic_DNA"/>
</dbReference>
<reference evidence="7 8" key="1">
    <citation type="submission" date="2024-01" db="EMBL/GenBank/DDBJ databases">
        <title>A draft genome for the cacao thread blight pathogen Marasmiellus scandens.</title>
        <authorList>
            <person name="Baruah I.K."/>
            <person name="Leung J."/>
            <person name="Bukari Y."/>
            <person name="Amoako-Attah I."/>
            <person name="Meinhardt L.W."/>
            <person name="Bailey B.A."/>
            <person name="Cohen S.P."/>
        </authorList>
    </citation>
    <scope>NUCLEOTIDE SEQUENCE [LARGE SCALE GENOMIC DNA]</scope>
    <source>
        <strain evidence="7 8">GH-19</strain>
    </source>
</reference>
<dbReference type="PANTHER" id="PTHR42973">
    <property type="entry name" value="BINDING OXIDOREDUCTASE, PUTATIVE (AFU_ORTHOLOGUE AFUA_1G17690)-RELATED"/>
    <property type="match status" value="1"/>
</dbReference>
<gene>
    <name evidence="7" type="ORF">VKT23_019212</name>
</gene>
<sequence>MWLSNTQIANLPRLLSSLSSYISHFIGKDVAIPACRTMPGDLTWPSSFVLRSFNQSIDGRLIKTIPIAHVCHYPDYDEAKCKYIQDNWKRPELHEDHANSIMHNIYLNKSCDPFTSPSTPCEIGNYVQYTVNVSKPEHVTKSLHFVKEHNIRLVIKNTGHDYMGKSTGAGALSVWMHHLQDIQFFKHYVSSHYSGPAFKLGAGVMGFQISQKAREYGLVVVSGSCSTVGVAGGYIQGGGHSALSSVYGLAADQALSFEVITSNGDLVNASPVENSDLYWALSGGGGGTYGIVWSVTIKAFPDAVVTVGTVGFGIEDAPHKESFYDGIKAYYAASAHFAEARLSGFAVHSATRFDVIPLLAYNQSKEDVEDVRVLVSSPRNRFDILIDFVTANKRSHHSWD</sequence>
<dbReference type="InterPro" id="IPR036318">
    <property type="entry name" value="FAD-bd_PCMH-like_sf"/>
</dbReference>
<protein>
    <recommendedName>
        <fullName evidence="6">FAD-binding PCMH-type domain-containing protein</fullName>
    </recommendedName>
</protein>